<dbReference type="GO" id="GO:0005829">
    <property type="term" value="C:cytosol"/>
    <property type="evidence" value="ECO:0007669"/>
    <property type="project" value="TreeGrafter"/>
</dbReference>
<evidence type="ECO:0000256" key="1">
    <source>
        <dbReference type="ARBA" id="ARBA00004904"/>
    </source>
</evidence>
<dbReference type="OrthoDB" id="60371at2759"/>
<evidence type="ECO:0000313" key="15">
    <source>
        <dbReference type="Proteomes" id="UP000193986"/>
    </source>
</evidence>
<dbReference type="InterPro" id="IPR000422">
    <property type="entry name" value="DHBP_synthase_RibB"/>
</dbReference>
<dbReference type="AlphaFoldDB" id="A0A1Y2BJP3"/>
<gene>
    <name evidence="14" type="ORF">BCR39DRAFT_515934</name>
</gene>
<keyword evidence="10 12" id="KW-0456">Lyase</keyword>
<comment type="function">
    <text evidence="12">Catalyzes the conversion of D-ribulose 5-phosphate to formate and 3,4-dihydroxy-2-butanone 4-phosphate.</text>
</comment>
<evidence type="ECO:0000313" key="14">
    <source>
        <dbReference type="EMBL" id="ORY34984.1"/>
    </source>
</evidence>
<keyword evidence="9 12" id="KW-0464">Manganese</keyword>
<comment type="pathway">
    <text evidence="1 12">Cofactor biosynthesis; riboflavin biosynthesis; 2-hydroxy-3-oxobutyl phosphate from D-ribulose 5-phosphate: step 1/1.</text>
</comment>
<evidence type="ECO:0000256" key="2">
    <source>
        <dbReference type="ARBA" id="ARBA00011738"/>
    </source>
</evidence>
<dbReference type="PANTHER" id="PTHR21327:SF18">
    <property type="entry name" value="3,4-DIHYDROXY-2-BUTANONE 4-PHOSPHATE SYNTHASE"/>
    <property type="match status" value="1"/>
</dbReference>
<keyword evidence="7 12" id="KW-0460">Magnesium</keyword>
<evidence type="ECO:0000256" key="10">
    <source>
        <dbReference type="ARBA" id="ARBA00023239"/>
    </source>
</evidence>
<evidence type="ECO:0000256" key="4">
    <source>
        <dbReference type="ARBA" id="ARBA00018836"/>
    </source>
</evidence>
<dbReference type="Pfam" id="PF00926">
    <property type="entry name" value="DHBP_synthase"/>
    <property type="match status" value="1"/>
</dbReference>
<accession>A0A1Y2BJP3</accession>
<dbReference type="GO" id="GO:0046872">
    <property type="term" value="F:metal ion binding"/>
    <property type="evidence" value="ECO:0007669"/>
    <property type="project" value="UniProtKB-KW"/>
</dbReference>
<dbReference type="GO" id="GO:0008686">
    <property type="term" value="F:3,4-dihydroxy-2-butanone-4-phosphate synthase activity"/>
    <property type="evidence" value="ECO:0007669"/>
    <property type="project" value="UniProtKB-EC"/>
</dbReference>
<evidence type="ECO:0000256" key="6">
    <source>
        <dbReference type="ARBA" id="ARBA00022723"/>
    </source>
</evidence>
<dbReference type="GO" id="GO:0009231">
    <property type="term" value="P:riboflavin biosynthetic process"/>
    <property type="evidence" value="ECO:0007669"/>
    <property type="project" value="UniProtKB-UniPathway"/>
</dbReference>
<dbReference type="FunCoup" id="A0A1Y2BJP3">
    <property type="interactions" value="95"/>
</dbReference>
<feature type="region of interest" description="Disordered" evidence="13">
    <location>
        <begin position="230"/>
        <end position="250"/>
    </location>
</feature>
<protein>
    <recommendedName>
        <fullName evidence="4 12">3,4-dihydroxy-2-butanone 4-phosphate synthase</fullName>
        <shortName evidence="12">DHBP synthase</shortName>
        <ecNumber evidence="3 12">4.1.99.12</ecNumber>
    </recommendedName>
</protein>
<dbReference type="Gene3D" id="3.90.870.10">
    <property type="entry name" value="DHBP synthase"/>
    <property type="match status" value="1"/>
</dbReference>
<reference evidence="14 15" key="1">
    <citation type="submission" date="2016-07" db="EMBL/GenBank/DDBJ databases">
        <title>Pervasive Adenine N6-methylation of Active Genes in Fungi.</title>
        <authorList>
            <consortium name="DOE Joint Genome Institute"/>
            <person name="Mondo S.J."/>
            <person name="Dannebaum R.O."/>
            <person name="Kuo R.C."/>
            <person name="Labutti K."/>
            <person name="Haridas S."/>
            <person name="Kuo A."/>
            <person name="Salamov A."/>
            <person name="Ahrendt S.R."/>
            <person name="Lipzen A."/>
            <person name="Sullivan W."/>
            <person name="Andreopoulos W.B."/>
            <person name="Clum A."/>
            <person name="Lindquist E."/>
            <person name="Daum C."/>
            <person name="Ramamoorthy G.K."/>
            <person name="Gryganskyi A."/>
            <person name="Culley D."/>
            <person name="Magnuson J.K."/>
            <person name="James T.Y."/>
            <person name="O'Malley M.A."/>
            <person name="Stajich J.E."/>
            <person name="Spatafora J.W."/>
            <person name="Visel A."/>
            <person name="Grigoriev I.V."/>
        </authorList>
    </citation>
    <scope>NUCLEOTIDE SEQUENCE [LARGE SCALE GENOMIC DNA]</scope>
    <source>
        <strain evidence="14 15">68-887.2</strain>
    </source>
</reference>
<evidence type="ECO:0000256" key="13">
    <source>
        <dbReference type="SAM" id="MobiDB-lite"/>
    </source>
</evidence>
<dbReference type="PANTHER" id="PTHR21327">
    <property type="entry name" value="GTP CYCLOHYDROLASE II-RELATED"/>
    <property type="match status" value="1"/>
</dbReference>
<keyword evidence="8" id="KW-0318">Glutathionylation</keyword>
<dbReference type="GO" id="GO:0005758">
    <property type="term" value="C:mitochondrial intermembrane space"/>
    <property type="evidence" value="ECO:0007669"/>
    <property type="project" value="TreeGrafter"/>
</dbReference>
<comment type="cofactor">
    <cofactor evidence="12">
        <name>Mg(2+)</name>
        <dbReference type="ChEBI" id="CHEBI:18420"/>
    </cofactor>
    <cofactor evidence="12">
        <name>Mn(2+)</name>
        <dbReference type="ChEBI" id="CHEBI:29035"/>
    </cofactor>
    <text evidence="12">Binds 2 divalent metal cations per subunit. Magnesium or manganese.</text>
</comment>
<dbReference type="InterPro" id="IPR017945">
    <property type="entry name" value="DHBP_synth_RibB-like_a/b_dom"/>
</dbReference>
<evidence type="ECO:0000256" key="3">
    <source>
        <dbReference type="ARBA" id="ARBA00012153"/>
    </source>
</evidence>
<evidence type="ECO:0000256" key="12">
    <source>
        <dbReference type="RuleBase" id="RU003843"/>
    </source>
</evidence>
<dbReference type="EC" id="4.1.99.12" evidence="3 12"/>
<dbReference type="NCBIfam" id="TIGR00506">
    <property type="entry name" value="ribB"/>
    <property type="match status" value="1"/>
</dbReference>
<evidence type="ECO:0000256" key="8">
    <source>
        <dbReference type="ARBA" id="ARBA00023206"/>
    </source>
</evidence>
<dbReference type="FunFam" id="3.90.870.10:FF:000002">
    <property type="entry name" value="3,4-dihydroxy-2-butanone 4-phosphate synthase"/>
    <property type="match status" value="1"/>
</dbReference>
<dbReference type="Proteomes" id="UP000193986">
    <property type="component" value="Unassembled WGS sequence"/>
</dbReference>
<dbReference type="UniPathway" id="UPA00275">
    <property type="reaction ID" value="UER00399"/>
</dbReference>
<organism evidence="14 15">
    <name type="scientific">Naematelia encephala</name>
    <dbReference type="NCBI Taxonomy" id="71784"/>
    <lineage>
        <taxon>Eukaryota</taxon>
        <taxon>Fungi</taxon>
        <taxon>Dikarya</taxon>
        <taxon>Basidiomycota</taxon>
        <taxon>Agaricomycotina</taxon>
        <taxon>Tremellomycetes</taxon>
        <taxon>Tremellales</taxon>
        <taxon>Naemateliaceae</taxon>
        <taxon>Naematelia</taxon>
    </lineage>
</organism>
<comment type="similarity">
    <text evidence="11 12">Belongs to the DHBP synthase family.</text>
</comment>
<keyword evidence="6 12" id="KW-0479">Metal-binding</keyword>
<comment type="catalytic activity">
    <reaction evidence="12">
        <text>D-ribulose 5-phosphate = (2S)-2-hydroxy-3-oxobutyl phosphate + formate + H(+)</text>
        <dbReference type="Rhea" id="RHEA:18457"/>
        <dbReference type="ChEBI" id="CHEBI:15378"/>
        <dbReference type="ChEBI" id="CHEBI:15740"/>
        <dbReference type="ChEBI" id="CHEBI:58121"/>
        <dbReference type="ChEBI" id="CHEBI:58830"/>
        <dbReference type="EC" id="4.1.99.12"/>
    </reaction>
</comment>
<evidence type="ECO:0000256" key="9">
    <source>
        <dbReference type="ARBA" id="ARBA00023211"/>
    </source>
</evidence>
<name>A0A1Y2BJP3_9TREE</name>
<proteinExistence type="inferred from homology"/>
<evidence type="ECO:0000256" key="7">
    <source>
        <dbReference type="ARBA" id="ARBA00022842"/>
    </source>
</evidence>
<dbReference type="STRING" id="71784.A0A1Y2BJP3"/>
<dbReference type="EMBL" id="MCFC01000002">
    <property type="protein sequence ID" value="ORY34984.1"/>
    <property type="molecule type" value="Genomic_DNA"/>
</dbReference>
<keyword evidence="5 12" id="KW-0686">Riboflavin biosynthesis</keyword>
<keyword evidence="15" id="KW-1185">Reference proteome</keyword>
<evidence type="ECO:0000256" key="5">
    <source>
        <dbReference type="ARBA" id="ARBA00022619"/>
    </source>
</evidence>
<comment type="caution">
    <text evidence="14">The sequence shown here is derived from an EMBL/GenBank/DDBJ whole genome shotgun (WGS) entry which is preliminary data.</text>
</comment>
<dbReference type="InParanoid" id="A0A1Y2BJP3"/>
<dbReference type="SUPFAM" id="SSF55821">
    <property type="entry name" value="YrdC/RibB"/>
    <property type="match status" value="1"/>
</dbReference>
<sequence>MSAPIRQKEPFPLNPPQPFQFDSVESAIAAIAAGEFVIVMDDESRENEGDVVCAASKITTEGMAWMVKNTSGFVCCSLHPSRISRLRLPPLLPLSGTSQDPKGTAYHLTVDSNPSRHKVTTGISAHDRAYTSRLLADETADDDDFTRPGHLVTLRYTPGGTRVRRGHTEAAVDLCYLAGLPPAGLLCEMTHPTDPMGGMARRDDCWRIAQEWGIKMISVEDLSQYVVEHGDGLVPPSEKELGNGTANESA</sequence>
<comment type="subunit">
    <text evidence="2 12">Homodimer.</text>
</comment>
<evidence type="ECO:0000256" key="11">
    <source>
        <dbReference type="ARBA" id="ARBA00060730"/>
    </source>
</evidence>